<feature type="signal peptide" evidence="2">
    <location>
        <begin position="1"/>
        <end position="22"/>
    </location>
</feature>
<organism evidence="3 4">
    <name type="scientific">Paraglomus brasilianum</name>
    <dbReference type="NCBI Taxonomy" id="144538"/>
    <lineage>
        <taxon>Eukaryota</taxon>
        <taxon>Fungi</taxon>
        <taxon>Fungi incertae sedis</taxon>
        <taxon>Mucoromycota</taxon>
        <taxon>Glomeromycotina</taxon>
        <taxon>Glomeromycetes</taxon>
        <taxon>Paraglomerales</taxon>
        <taxon>Paraglomeraceae</taxon>
        <taxon>Paraglomus</taxon>
    </lineage>
</organism>
<dbReference type="OrthoDB" id="10359871at2759"/>
<accession>A0A9N9FL05</accession>
<proteinExistence type="predicted"/>
<dbReference type="EMBL" id="CAJVPI010000512">
    <property type="protein sequence ID" value="CAG8544452.1"/>
    <property type="molecule type" value="Genomic_DNA"/>
</dbReference>
<feature type="chain" id="PRO_5040445986" evidence="2">
    <location>
        <begin position="23"/>
        <end position="87"/>
    </location>
</feature>
<gene>
    <name evidence="3" type="ORF">PBRASI_LOCUS4757</name>
</gene>
<keyword evidence="2" id="KW-0732">Signal</keyword>
<dbReference type="Proteomes" id="UP000789739">
    <property type="component" value="Unassembled WGS sequence"/>
</dbReference>
<evidence type="ECO:0000313" key="3">
    <source>
        <dbReference type="EMBL" id="CAG8544452.1"/>
    </source>
</evidence>
<keyword evidence="4" id="KW-1185">Reference proteome</keyword>
<evidence type="ECO:0000256" key="2">
    <source>
        <dbReference type="SAM" id="SignalP"/>
    </source>
</evidence>
<dbReference type="AlphaFoldDB" id="A0A9N9FL05"/>
<comment type="caution">
    <text evidence="3">The sequence shown here is derived from an EMBL/GenBank/DDBJ whole genome shotgun (WGS) entry which is preliminary data.</text>
</comment>
<protein>
    <submittedName>
        <fullName evidence="3">9030_t:CDS:1</fullName>
    </submittedName>
</protein>
<sequence length="87" mass="10051">MAAKSTILFIFALVYLLCYVGALSVGERKSSAIEARHVRRFNPQPDPPFTSRHVRRFNPQPDPPLTSRHVRRFNPQPDPPFTSRHVR</sequence>
<evidence type="ECO:0000256" key="1">
    <source>
        <dbReference type="SAM" id="MobiDB-lite"/>
    </source>
</evidence>
<reference evidence="3" key="1">
    <citation type="submission" date="2021-06" db="EMBL/GenBank/DDBJ databases">
        <authorList>
            <person name="Kallberg Y."/>
            <person name="Tangrot J."/>
            <person name="Rosling A."/>
        </authorList>
    </citation>
    <scope>NUCLEOTIDE SEQUENCE</scope>
    <source>
        <strain evidence="3">BR232B</strain>
    </source>
</reference>
<evidence type="ECO:0000313" key="4">
    <source>
        <dbReference type="Proteomes" id="UP000789739"/>
    </source>
</evidence>
<feature type="non-terminal residue" evidence="3">
    <location>
        <position position="1"/>
    </location>
</feature>
<name>A0A9N9FL05_9GLOM</name>
<feature type="region of interest" description="Disordered" evidence="1">
    <location>
        <begin position="37"/>
        <end position="87"/>
    </location>
</feature>